<reference evidence="7 8" key="1">
    <citation type="submission" date="2018-04" db="EMBL/GenBank/DDBJ databases">
        <title>Genomic Encyclopedia of Archaeal and Bacterial Type Strains, Phase II (KMG-II): from individual species to whole genera.</title>
        <authorList>
            <person name="Goeker M."/>
        </authorList>
    </citation>
    <scope>NUCLEOTIDE SEQUENCE [LARGE SCALE GENOMIC DNA]</scope>
    <source>
        <strain evidence="7 8">DSM 23382</strain>
    </source>
</reference>
<dbReference type="PANTHER" id="PTHR30238:SF4">
    <property type="entry name" value="SLL1022 PROTEIN"/>
    <property type="match status" value="1"/>
</dbReference>
<feature type="transmembrane region" description="Helical" evidence="6">
    <location>
        <begin position="49"/>
        <end position="70"/>
    </location>
</feature>
<keyword evidence="4 6" id="KW-1133">Transmembrane helix</keyword>
<feature type="transmembrane region" description="Helical" evidence="6">
    <location>
        <begin position="12"/>
        <end position="37"/>
    </location>
</feature>
<dbReference type="EMBL" id="QAYG01000005">
    <property type="protein sequence ID" value="PTW60127.1"/>
    <property type="molecule type" value="Genomic_DNA"/>
</dbReference>
<evidence type="ECO:0000256" key="3">
    <source>
        <dbReference type="ARBA" id="ARBA00022692"/>
    </source>
</evidence>
<evidence type="ECO:0000256" key="4">
    <source>
        <dbReference type="ARBA" id="ARBA00022989"/>
    </source>
</evidence>
<comment type="subcellular location">
    <subcellularLocation>
        <location evidence="1">Membrane</location>
        <topology evidence="1">Multi-pass membrane protein</topology>
    </subcellularLocation>
</comment>
<feature type="transmembrane region" description="Helical" evidence="6">
    <location>
        <begin position="217"/>
        <end position="235"/>
    </location>
</feature>
<dbReference type="Pfam" id="PF03741">
    <property type="entry name" value="TerC"/>
    <property type="match status" value="1"/>
</dbReference>
<keyword evidence="5 6" id="KW-0472">Membrane</keyword>
<proteinExistence type="inferred from homology"/>
<protein>
    <submittedName>
        <fullName evidence="7">Putative tellurium resistance membrane protein TerC</fullName>
    </submittedName>
</protein>
<organism evidence="7 8">
    <name type="scientific">Breoghania corrubedonensis</name>
    <dbReference type="NCBI Taxonomy" id="665038"/>
    <lineage>
        <taxon>Bacteria</taxon>
        <taxon>Pseudomonadati</taxon>
        <taxon>Pseudomonadota</taxon>
        <taxon>Alphaproteobacteria</taxon>
        <taxon>Hyphomicrobiales</taxon>
        <taxon>Stappiaceae</taxon>
        <taxon>Breoghania</taxon>
    </lineage>
</organism>
<keyword evidence="8" id="KW-1185">Reference proteome</keyword>
<feature type="transmembrane region" description="Helical" evidence="6">
    <location>
        <begin position="82"/>
        <end position="100"/>
    </location>
</feature>
<dbReference type="InterPro" id="IPR005496">
    <property type="entry name" value="Integral_membrane_TerC"/>
</dbReference>
<feature type="transmembrane region" description="Helical" evidence="6">
    <location>
        <begin position="158"/>
        <end position="180"/>
    </location>
</feature>
<accession>A0A2T5V8P9</accession>
<evidence type="ECO:0000256" key="2">
    <source>
        <dbReference type="ARBA" id="ARBA00007511"/>
    </source>
</evidence>
<dbReference type="Proteomes" id="UP000244081">
    <property type="component" value="Unassembled WGS sequence"/>
</dbReference>
<comment type="caution">
    <text evidence="7">The sequence shown here is derived from an EMBL/GenBank/DDBJ whole genome shotgun (WGS) entry which is preliminary data.</text>
</comment>
<evidence type="ECO:0000256" key="6">
    <source>
        <dbReference type="SAM" id="Phobius"/>
    </source>
</evidence>
<dbReference type="PANTHER" id="PTHR30238">
    <property type="entry name" value="MEMBRANE BOUND PREDICTED REDOX MODULATOR"/>
    <property type="match status" value="1"/>
</dbReference>
<gene>
    <name evidence="7" type="ORF">C8N35_105129</name>
</gene>
<evidence type="ECO:0000256" key="1">
    <source>
        <dbReference type="ARBA" id="ARBA00004141"/>
    </source>
</evidence>
<dbReference type="RefSeq" id="WP_107990412.1">
    <property type="nucleotide sequence ID" value="NZ_QAYG01000005.1"/>
</dbReference>
<evidence type="ECO:0000313" key="7">
    <source>
        <dbReference type="EMBL" id="PTW60127.1"/>
    </source>
</evidence>
<feature type="transmembrane region" description="Helical" evidence="6">
    <location>
        <begin position="129"/>
        <end position="152"/>
    </location>
</feature>
<keyword evidence="3 6" id="KW-0812">Transmembrane</keyword>
<dbReference type="GO" id="GO:0016020">
    <property type="term" value="C:membrane"/>
    <property type="evidence" value="ECO:0007669"/>
    <property type="project" value="UniProtKB-SubCell"/>
</dbReference>
<evidence type="ECO:0000256" key="5">
    <source>
        <dbReference type="ARBA" id="ARBA00023136"/>
    </source>
</evidence>
<dbReference type="OrthoDB" id="9805314at2"/>
<feature type="transmembrane region" description="Helical" evidence="6">
    <location>
        <begin position="192"/>
        <end position="211"/>
    </location>
</feature>
<evidence type="ECO:0000313" key="8">
    <source>
        <dbReference type="Proteomes" id="UP000244081"/>
    </source>
</evidence>
<dbReference type="AlphaFoldDB" id="A0A2T5V8P9"/>
<sequence>MFEWVTEPAGWASLITLTVMEIVLGIDNIIFVSLIVGRLEGASADRARGIGLMLAFVFRVVLLSLLAWIITLQRPLFDLFDVAFSWRDLILLAGGLFLIVKATREIHDTIEQGEDDEEGARQARPAASFMSIIVQIAIIDMVFSIDSIITAIGMAEHLSIMIAAVVVALVIMYVASGPIAGFIRRHPTTKMLALAFLLLIGVALVADGLSFHIPRGYIYFSMAFAAAVEVFNVMAAKRRRERREAVR</sequence>
<name>A0A2T5V8P9_9HYPH</name>
<comment type="similarity">
    <text evidence="2">Belongs to the TerC family.</text>
</comment>